<dbReference type="CDD" id="cd00090">
    <property type="entry name" value="HTH_ARSR"/>
    <property type="match status" value="1"/>
</dbReference>
<dbReference type="Pfam" id="PF13601">
    <property type="entry name" value="HTH_34"/>
    <property type="match status" value="1"/>
</dbReference>
<dbReference type="Proteomes" id="UP001500752">
    <property type="component" value="Unassembled WGS sequence"/>
</dbReference>
<organism evidence="2 3">
    <name type="scientific">Arthrobacter ginkgonis</name>
    <dbReference type="NCBI Taxonomy" id="1630594"/>
    <lineage>
        <taxon>Bacteria</taxon>
        <taxon>Bacillati</taxon>
        <taxon>Actinomycetota</taxon>
        <taxon>Actinomycetes</taxon>
        <taxon>Micrococcales</taxon>
        <taxon>Micrococcaceae</taxon>
        <taxon>Arthrobacter</taxon>
    </lineage>
</organism>
<protein>
    <submittedName>
        <fullName evidence="2">Transcriptional regulator</fullName>
    </submittedName>
</protein>
<proteinExistence type="predicted"/>
<dbReference type="InterPro" id="IPR036390">
    <property type="entry name" value="WH_DNA-bd_sf"/>
</dbReference>
<feature type="domain" description="Winged helix DNA-binding" evidence="1">
    <location>
        <begin position="19"/>
        <end position="97"/>
    </location>
</feature>
<dbReference type="InterPro" id="IPR036388">
    <property type="entry name" value="WH-like_DNA-bd_sf"/>
</dbReference>
<dbReference type="Gene3D" id="1.10.10.10">
    <property type="entry name" value="Winged helix-like DNA-binding domain superfamily/Winged helix DNA-binding domain"/>
    <property type="match status" value="1"/>
</dbReference>
<comment type="caution">
    <text evidence="2">The sequence shown here is derived from an EMBL/GenBank/DDBJ whole genome shotgun (WGS) entry which is preliminary data.</text>
</comment>
<dbReference type="SUPFAM" id="SSF46785">
    <property type="entry name" value="Winged helix' DNA-binding domain"/>
    <property type="match status" value="1"/>
</dbReference>
<sequence length="103" mass="11673">MTETPLPPVLDETIHSPYRLRICSLLHQLGTTEYQFLRDSLEVSPSVLSKHLKKLEDAGYVELSKKTVNTRPHTWATLTASGSLAFRSHLAYLQQLVQANIDR</sequence>
<evidence type="ECO:0000313" key="3">
    <source>
        <dbReference type="Proteomes" id="UP001500752"/>
    </source>
</evidence>
<dbReference type="InterPro" id="IPR027395">
    <property type="entry name" value="WH_DNA-bd_dom"/>
</dbReference>
<dbReference type="InterPro" id="IPR011991">
    <property type="entry name" value="ArsR-like_HTH"/>
</dbReference>
<dbReference type="EMBL" id="BAABEO010000001">
    <property type="protein sequence ID" value="GAA3666538.1"/>
    <property type="molecule type" value="Genomic_DNA"/>
</dbReference>
<gene>
    <name evidence="2" type="ORF">GCM10023081_01780</name>
</gene>
<dbReference type="PANTHER" id="PTHR37318:SF1">
    <property type="entry name" value="BSL7504 PROTEIN"/>
    <property type="match status" value="1"/>
</dbReference>
<evidence type="ECO:0000259" key="1">
    <source>
        <dbReference type="Pfam" id="PF13601"/>
    </source>
</evidence>
<name>A0ABP7BPG6_9MICC</name>
<keyword evidence="3" id="KW-1185">Reference proteome</keyword>
<reference evidence="3" key="1">
    <citation type="journal article" date="2019" name="Int. J. Syst. Evol. Microbiol.">
        <title>The Global Catalogue of Microorganisms (GCM) 10K type strain sequencing project: providing services to taxonomists for standard genome sequencing and annotation.</title>
        <authorList>
            <consortium name="The Broad Institute Genomics Platform"/>
            <consortium name="The Broad Institute Genome Sequencing Center for Infectious Disease"/>
            <person name="Wu L."/>
            <person name="Ma J."/>
        </authorList>
    </citation>
    <scope>NUCLEOTIDE SEQUENCE [LARGE SCALE GENOMIC DNA]</scope>
    <source>
        <strain evidence="3">JCM 30742</strain>
    </source>
</reference>
<dbReference type="RefSeq" id="WP_345147759.1">
    <property type="nucleotide sequence ID" value="NZ_BAABEO010000001.1"/>
</dbReference>
<evidence type="ECO:0000313" key="2">
    <source>
        <dbReference type="EMBL" id="GAA3666538.1"/>
    </source>
</evidence>
<dbReference type="PANTHER" id="PTHR37318">
    <property type="entry name" value="BSL7504 PROTEIN"/>
    <property type="match status" value="1"/>
</dbReference>
<accession>A0ABP7BPG6</accession>